<feature type="compositionally biased region" description="Low complexity" evidence="1">
    <location>
        <begin position="895"/>
        <end position="912"/>
    </location>
</feature>
<evidence type="ECO:0000313" key="3">
    <source>
        <dbReference type="EMBL" id="EGG17302.1"/>
    </source>
</evidence>
<dbReference type="InterPro" id="IPR027417">
    <property type="entry name" value="P-loop_NTPase"/>
</dbReference>
<dbReference type="Pfam" id="PF22679">
    <property type="entry name" value="T1R_D3-like"/>
    <property type="match status" value="1"/>
</dbReference>
<dbReference type="AlphaFoldDB" id="F4Q5P3"/>
<sequence length="969" mass="109631">MGDYNDDYGYSQVSVTSLPKIVSRKKPATTLDSSSTTPSISKSIASSPSLSTYNTTTYNNNNNNNNNNNKKIDSTTTTTTTTTSTTPTSISTTSSALSTPSIEPTKLSLTTTTTTTHIIQEIEDDDEDENNNNKNNTSIDKLKVFNVDDDDVIDVKDEEEEELKPILLPMEEQDDITWDPWETGSSNNLDKFLETRIKKSFANKNNLAPRDHQWKTIRDVVKDLAYPKHIDSFQGKRYNYLIQHAAGSGKSITIATLVYCLYKLEINNKLKFDTIVIMNDRSQLDAQLGDVIVKFLEANGVTNYCRPKSSKQLQSEISYGKRRIVITTMQKFAQLLPNKNGNADFSFKTNSVAIISDEAHRSHGKSTTEKLHEFLVGKTRQTSQITYFSFTCTPTPQCLEMFGVSSNGRDKKPFYTYSMEDALKDKLILDVIENFNSFQIKSDYGLSHLYDGKYWDEDYYDDDDDSTFTMQDVPQQTDDKRSIQEKCIYILNHFIETKKKYDTGLLKARGMIVCSGRKNLLDYKKIIDEIVSKLPPTEQFDTIAAFSPFVIDGKTILESDSSVNGKYASYGSDKHRGIVKALQDDKHSRIRLLIVADKLQTGFDEPSLCMMYVDKKISGANVVQTLSRLSRISKDKKTTSIIDFVNNEKEVRQIFKIYQNTTTLRSLTGDSELVSKLYSTASTLKRAYAKERNMTVFARSMLYHQKQGDTEYNELEYDLEEFIDCYEQLLQLGTDVKKLQLPIEYDILKTLQKTIHTLKDQNLKKEREKAVKKLVIKIRMDYLTDKESNSSLESSSSVDYDAEFAAQLWAGKKKEESPEEKKEKEVARLKELTRKLEQEHQEQQKSRFSFSSGGSQSRYKPLGSGDSNNNNNGSAPNLGRNIFGSGMRPKSALFSNSTSTSSTTTSTTPTTSGKAAPAKRKESVWALAKKSSLGKRPVGENNDDNNNNNNNIKPTMHGPSPQPLKRQYY</sequence>
<feature type="compositionally biased region" description="Low complexity" evidence="1">
    <location>
        <begin position="846"/>
        <end position="881"/>
    </location>
</feature>
<dbReference type="SMART" id="SM00487">
    <property type="entry name" value="DEXDc"/>
    <property type="match status" value="1"/>
</dbReference>
<dbReference type="InterPro" id="IPR014001">
    <property type="entry name" value="Helicase_ATP-bd"/>
</dbReference>
<protein>
    <submittedName>
        <fullName evidence="3">Helicase domain-containing protein</fullName>
    </submittedName>
</protein>
<dbReference type="PANTHER" id="PTHR42927">
    <property type="entry name" value="HELICASE SUPERFAMILY 1 AND 2 DOMAIN-CONTAINING PROTEIN"/>
    <property type="match status" value="1"/>
</dbReference>
<feature type="region of interest" description="Disordered" evidence="1">
    <location>
        <begin position="836"/>
        <end position="969"/>
    </location>
</feature>
<dbReference type="InterPro" id="IPR040980">
    <property type="entry name" value="SWI2_SNF2"/>
</dbReference>
<keyword evidence="4" id="KW-1185">Reference proteome</keyword>
<feature type="compositionally biased region" description="Basic and acidic residues" evidence="1">
    <location>
        <begin position="836"/>
        <end position="845"/>
    </location>
</feature>
<evidence type="ECO:0000259" key="2">
    <source>
        <dbReference type="PROSITE" id="PS51192"/>
    </source>
</evidence>
<feature type="compositionally biased region" description="Low complexity" evidence="1">
    <location>
        <begin position="28"/>
        <end position="101"/>
    </location>
</feature>
<dbReference type="STRING" id="1054147.F4Q5P3"/>
<dbReference type="PROSITE" id="PS51192">
    <property type="entry name" value="HELICASE_ATP_BIND_1"/>
    <property type="match status" value="1"/>
</dbReference>
<feature type="region of interest" description="Disordered" evidence="1">
    <location>
        <begin position="25"/>
        <end position="113"/>
    </location>
</feature>
<dbReference type="Pfam" id="PF18766">
    <property type="entry name" value="SWI2_SNF2"/>
    <property type="match status" value="1"/>
</dbReference>
<dbReference type="RefSeq" id="XP_004355786.1">
    <property type="nucleotide sequence ID" value="XM_004355733.1"/>
</dbReference>
<dbReference type="InterPro" id="IPR055180">
    <property type="entry name" value="HsdR_RecA-like_helicase_dom_2"/>
</dbReference>
<dbReference type="OrthoDB" id="2419400at2759"/>
<gene>
    <name evidence="3" type="ORF">DFA_08295</name>
</gene>
<evidence type="ECO:0000313" key="4">
    <source>
        <dbReference type="Proteomes" id="UP000007797"/>
    </source>
</evidence>
<accession>F4Q5P3</accession>
<dbReference type="OMA" id="PFYTYSM"/>
<dbReference type="Proteomes" id="UP000007797">
    <property type="component" value="Unassembled WGS sequence"/>
</dbReference>
<dbReference type="PANTHER" id="PTHR42927:SF1">
    <property type="entry name" value="HELICASE SUPERFAMILY 1 AND 2 DOMAIN-CONTAINING PROTEIN"/>
    <property type="match status" value="1"/>
</dbReference>
<feature type="domain" description="Helicase ATP-binding" evidence="2">
    <location>
        <begin position="231"/>
        <end position="410"/>
    </location>
</feature>
<keyword evidence="3" id="KW-0067">ATP-binding</keyword>
<dbReference type="KEGG" id="dfa:DFA_08295"/>
<keyword evidence="3" id="KW-0547">Nucleotide-binding</keyword>
<evidence type="ECO:0000256" key="1">
    <source>
        <dbReference type="SAM" id="MobiDB-lite"/>
    </source>
</evidence>
<dbReference type="Gene3D" id="3.40.50.300">
    <property type="entry name" value="P-loop containing nucleotide triphosphate hydrolases"/>
    <property type="match status" value="2"/>
</dbReference>
<keyword evidence="3" id="KW-0378">Hydrolase</keyword>
<dbReference type="GO" id="GO:0004386">
    <property type="term" value="F:helicase activity"/>
    <property type="evidence" value="ECO:0007669"/>
    <property type="project" value="UniProtKB-KW"/>
</dbReference>
<dbReference type="SUPFAM" id="SSF52540">
    <property type="entry name" value="P-loop containing nucleoside triphosphate hydrolases"/>
    <property type="match status" value="2"/>
</dbReference>
<dbReference type="EMBL" id="GL883021">
    <property type="protein sequence ID" value="EGG17302.1"/>
    <property type="molecule type" value="Genomic_DNA"/>
</dbReference>
<dbReference type="GeneID" id="14869076"/>
<keyword evidence="3" id="KW-0347">Helicase</keyword>
<name>F4Q5P3_CACFS</name>
<organism evidence="3 4">
    <name type="scientific">Cavenderia fasciculata</name>
    <name type="common">Slime mold</name>
    <name type="synonym">Dictyostelium fasciculatum</name>
    <dbReference type="NCBI Taxonomy" id="261658"/>
    <lineage>
        <taxon>Eukaryota</taxon>
        <taxon>Amoebozoa</taxon>
        <taxon>Evosea</taxon>
        <taxon>Eumycetozoa</taxon>
        <taxon>Dictyostelia</taxon>
        <taxon>Acytosteliales</taxon>
        <taxon>Cavenderiaceae</taxon>
        <taxon>Cavenderia</taxon>
    </lineage>
</organism>
<proteinExistence type="predicted"/>
<reference evidence="4" key="1">
    <citation type="journal article" date="2011" name="Genome Res.">
        <title>Phylogeny-wide analysis of social amoeba genomes highlights ancient origins for complex intercellular communication.</title>
        <authorList>
            <person name="Heidel A.J."/>
            <person name="Lawal H.M."/>
            <person name="Felder M."/>
            <person name="Schilde C."/>
            <person name="Helps N.R."/>
            <person name="Tunggal B."/>
            <person name="Rivero F."/>
            <person name="John U."/>
            <person name="Schleicher M."/>
            <person name="Eichinger L."/>
            <person name="Platzer M."/>
            <person name="Noegel A.A."/>
            <person name="Schaap P."/>
            <person name="Gloeckner G."/>
        </authorList>
    </citation>
    <scope>NUCLEOTIDE SEQUENCE [LARGE SCALE GENOMIC DNA]</scope>
    <source>
        <strain evidence="4">SH3</strain>
    </source>
</reference>